<dbReference type="Proteomes" id="UP000002497">
    <property type="component" value="Unassembled WGS sequence"/>
</dbReference>
<dbReference type="AlphaFoldDB" id="E9CY82"/>
<evidence type="ECO:0000313" key="2">
    <source>
        <dbReference type="EMBL" id="EFW20909.1"/>
    </source>
</evidence>
<dbReference type="HOGENOM" id="CLU_2558143_0_0_1"/>
<evidence type="ECO:0000313" key="3">
    <source>
        <dbReference type="Proteomes" id="UP000002497"/>
    </source>
</evidence>
<dbReference type="EMBL" id="GL636488">
    <property type="protein sequence ID" value="EFW20909.1"/>
    <property type="molecule type" value="Genomic_DNA"/>
</dbReference>
<protein>
    <submittedName>
        <fullName evidence="2">Uncharacterized protein</fullName>
    </submittedName>
</protein>
<reference evidence="3" key="1">
    <citation type="journal article" date="2010" name="Genome Res.">
        <title>Population genomic sequencing of Coccidioides fungi reveals recent hybridization and transposon control.</title>
        <authorList>
            <person name="Neafsey D.E."/>
            <person name="Barker B.M."/>
            <person name="Sharpton T.J."/>
            <person name="Stajich J.E."/>
            <person name="Park D.J."/>
            <person name="Whiston E."/>
            <person name="Hung C.-Y."/>
            <person name="McMahan C."/>
            <person name="White J."/>
            <person name="Sykes S."/>
            <person name="Heiman D."/>
            <person name="Young S."/>
            <person name="Zeng Q."/>
            <person name="Abouelleil A."/>
            <person name="Aftuck L."/>
            <person name="Bessette D."/>
            <person name="Brown A."/>
            <person name="FitzGerald M."/>
            <person name="Lui A."/>
            <person name="Macdonald J.P."/>
            <person name="Priest M."/>
            <person name="Orbach M.J."/>
            <person name="Galgiani J.N."/>
            <person name="Kirkland T.N."/>
            <person name="Cole G.T."/>
            <person name="Birren B.W."/>
            <person name="Henn M.R."/>
            <person name="Taylor J.W."/>
            <person name="Rounsley S.D."/>
        </authorList>
    </citation>
    <scope>NUCLEOTIDE SEQUENCE [LARGE SCALE GENOMIC DNA]</scope>
    <source>
        <strain evidence="3">RMSCC 757 / Silveira</strain>
    </source>
</reference>
<name>E9CY82_COCPS</name>
<feature type="region of interest" description="Disordered" evidence="1">
    <location>
        <begin position="1"/>
        <end position="23"/>
    </location>
</feature>
<dbReference type="VEuPathDB" id="FungiDB:CPSG_02752"/>
<gene>
    <name evidence="2" type="ORF">CPSG_02752</name>
</gene>
<evidence type="ECO:0000256" key="1">
    <source>
        <dbReference type="SAM" id="MobiDB-lite"/>
    </source>
</evidence>
<sequence length="82" mass="9341">MDGELRPDGFPNAPQQEKEKQKREGLCWTTKKICWEATGYGSLHSPYCGTLPLPASRWERPHTSSATRKFMSYFIPTEGAHI</sequence>
<reference evidence="3" key="2">
    <citation type="submission" date="2010-03" db="EMBL/GenBank/DDBJ databases">
        <title>The genome sequence of Coccidioides posadasii strain Silveira.</title>
        <authorList>
            <consortium name="The Broad Institute Genome Sequencing Center for Infectious Disease"/>
            <person name="Neafsey D."/>
            <person name="Orbach M."/>
            <person name="Henn M.R."/>
            <person name="Cole G.T."/>
            <person name="Galgiani J."/>
            <person name="Gardner M.J."/>
            <person name="Kirkland T.N."/>
            <person name="Taylor J.W."/>
            <person name="Young S.K."/>
            <person name="Zeng Q."/>
            <person name="Koehrsen M."/>
            <person name="Alvarado L."/>
            <person name="Berlin A."/>
            <person name="Borenstein D."/>
            <person name="Chapman S.B."/>
            <person name="Chen Z."/>
            <person name="Engels R."/>
            <person name="Freedman E."/>
            <person name="Gellesch M."/>
            <person name="Goldberg J."/>
            <person name="Griggs A."/>
            <person name="Gujja S."/>
            <person name="Heilman E."/>
            <person name="Heiman D."/>
            <person name="Howarth C."/>
            <person name="Jen D."/>
            <person name="Larson L."/>
            <person name="Mehta T."/>
            <person name="Neiman D."/>
            <person name="Park D."/>
            <person name="Pearson M."/>
            <person name="Richards J."/>
            <person name="Roberts A."/>
            <person name="Saif S."/>
            <person name="Shea T."/>
            <person name="Shenoy N."/>
            <person name="Sisk P."/>
            <person name="Stolte C."/>
            <person name="Sykes S."/>
            <person name="Walk T."/>
            <person name="White J."/>
            <person name="Yandava C."/>
            <person name="Haas B."/>
            <person name="Nusbaum C."/>
            <person name="Birren B."/>
        </authorList>
    </citation>
    <scope>NUCLEOTIDE SEQUENCE [LARGE SCALE GENOMIC DNA]</scope>
    <source>
        <strain evidence="3">RMSCC 757 / Silveira</strain>
    </source>
</reference>
<keyword evidence="3" id="KW-1185">Reference proteome</keyword>
<accession>E9CY82</accession>
<organism evidence="3">
    <name type="scientific">Coccidioides posadasii (strain RMSCC 757 / Silveira)</name>
    <name type="common">Valley fever fungus</name>
    <dbReference type="NCBI Taxonomy" id="443226"/>
    <lineage>
        <taxon>Eukaryota</taxon>
        <taxon>Fungi</taxon>
        <taxon>Dikarya</taxon>
        <taxon>Ascomycota</taxon>
        <taxon>Pezizomycotina</taxon>
        <taxon>Eurotiomycetes</taxon>
        <taxon>Eurotiomycetidae</taxon>
        <taxon>Onygenales</taxon>
        <taxon>Onygenaceae</taxon>
        <taxon>Coccidioides</taxon>
    </lineage>
</organism>
<proteinExistence type="predicted"/>